<dbReference type="Proteomes" id="UP000077339">
    <property type="component" value="Unassembled WGS sequence"/>
</dbReference>
<evidence type="ECO:0000256" key="1">
    <source>
        <dbReference type="SAM" id="Phobius"/>
    </source>
</evidence>
<dbReference type="AlphaFoldDB" id="A0A176K3R5"/>
<dbReference type="InterPro" id="IPR035965">
    <property type="entry name" value="PAS-like_dom_sf"/>
</dbReference>
<reference evidence="5 6" key="1">
    <citation type="submission" date="2014-02" db="EMBL/GenBank/DDBJ databases">
        <title>Kosmotoga genome sequencing.</title>
        <authorList>
            <person name="Pollo S.M."/>
            <person name="Charchuk R."/>
            <person name="Nesbo C.L."/>
        </authorList>
    </citation>
    <scope>NUCLEOTIDE SEQUENCE [LARGE SCALE GENOMIC DNA]</scope>
    <source>
        <strain evidence="5 6">S304</strain>
    </source>
</reference>
<keyword evidence="1" id="KW-0812">Transmembrane</keyword>
<dbReference type="InterPro" id="IPR000014">
    <property type="entry name" value="PAS"/>
</dbReference>
<dbReference type="SMART" id="SM00091">
    <property type="entry name" value="PAS"/>
    <property type="match status" value="2"/>
</dbReference>
<dbReference type="InterPro" id="IPR043128">
    <property type="entry name" value="Rev_trsase/Diguanyl_cyclase"/>
</dbReference>
<keyword evidence="1" id="KW-0472">Membrane</keyword>
<dbReference type="SUPFAM" id="SSF55781">
    <property type="entry name" value="GAF domain-like"/>
    <property type="match status" value="1"/>
</dbReference>
<dbReference type="STRING" id="1453497.AT15_06070"/>
<dbReference type="PANTHER" id="PTHR46663:SF2">
    <property type="entry name" value="GGDEF DOMAIN-CONTAINING PROTEIN"/>
    <property type="match status" value="1"/>
</dbReference>
<evidence type="ECO:0000259" key="2">
    <source>
        <dbReference type="PROSITE" id="PS50112"/>
    </source>
</evidence>
<dbReference type="SMART" id="SM00086">
    <property type="entry name" value="PAC"/>
    <property type="match status" value="1"/>
</dbReference>
<proteinExistence type="predicted"/>
<dbReference type="PROSITE" id="PS50887">
    <property type="entry name" value="GGDEF"/>
    <property type="match status" value="1"/>
</dbReference>
<evidence type="ECO:0000259" key="4">
    <source>
        <dbReference type="PROSITE" id="PS50887"/>
    </source>
</evidence>
<evidence type="ECO:0008006" key="7">
    <source>
        <dbReference type="Google" id="ProtNLM"/>
    </source>
</evidence>
<dbReference type="InterPro" id="IPR029016">
    <property type="entry name" value="GAF-like_dom_sf"/>
</dbReference>
<dbReference type="SUPFAM" id="SSF55785">
    <property type="entry name" value="PYP-like sensor domain (PAS domain)"/>
    <property type="match status" value="2"/>
</dbReference>
<comment type="caution">
    <text evidence="5">The sequence shown here is derived from an EMBL/GenBank/DDBJ whole genome shotgun (WGS) entry which is preliminary data.</text>
</comment>
<dbReference type="InterPro" id="IPR000700">
    <property type="entry name" value="PAS-assoc_C"/>
</dbReference>
<dbReference type="Gene3D" id="3.30.70.270">
    <property type="match status" value="1"/>
</dbReference>
<dbReference type="CDD" id="cd01949">
    <property type="entry name" value="GGDEF"/>
    <property type="match status" value="1"/>
</dbReference>
<name>A0A176K3R5_9BACT</name>
<protein>
    <recommendedName>
        <fullName evidence="7">Diguanylate cyclase</fullName>
    </recommendedName>
</protein>
<feature type="domain" description="PAC" evidence="3">
    <location>
        <begin position="79"/>
        <end position="132"/>
    </location>
</feature>
<dbReference type="InterPro" id="IPR000160">
    <property type="entry name" value="GGDEF_dom"/>
</dbReference>
<dbReference type="InterPro" id="IPR003018">
    <property type="entry name" value="GAF"/>
</dbReference>
<keyword evidence="6" id="KW-1185">Reference proteome</keyword>
<evidence type="ECO:0000313" key="6">
    <source>
        <dbReference type="Proteomes" id="UP000077339"/>
    </source>
</evidence>
<dbReference type="InterPro" id="IPR029787">
    <property type="entry name" value="Nucleotide_cyclase"/>
</dbReference>
<sequence length="595" mass="67916">MHKELDYSGYIEELFKNNPLGILLCNSDNMILRANQAFCEMFGYSEKEILGKHVDDVVIQSPELKANALKATEKAMQGEKVRIEAVRQRKDGSSFWVSILSVPIFTNGIVTGIFAIYSDITERKSLQKNLEEVTKEKTAIIDSFPDYITVVDNQGKILNIYSASLKKDNVDLDGFLHKKFDEIGFPPEELGQIEYWFSEAIKGSKTKAFTISLTISSKKLYLEIRFIKMDEKRVLGVVKDVTEEIENKKRLENFVSFNRSLLEITNKMLKASDVQSSYQLLLERSVEIVPGAEAGSLLLKDPDGYYRFYAAVNYDLDMLKKIYFEPDELLQRETSEIQIITNFTSNRKLDNERYEVLDKFGKTESIKAMLSVPIEIDGRIVGFFGLDSHSHSDAFDNDSVEMAKLLSQQVSVLIERLRLEEELKKQKEQLEWLSGRDPLTNLPNRRLFFEKASAYLSLSKRNHSSLSILYIDLDFFKVINDTMGHDVGDEVLSKVAKRFQQTLRESDVVARIGGDEFIFVLPETDYEAAKVAKKRIEFNLREAMKLKNGIVTVGGSVGIATFPDDGDNLEQLIKIADHRMYEIKHSNRKPGRGKS</sequence>
<dbReference type="PATRIC" id="fig|1453497.3.peg.1211"/>
<dbReference type="Pfam" id="PF13426">
    <property type="entry name" value="PAS_9"/>
    <property type="match status" value="1"/>
</dbReference>
<dbReference type="Gene3D" id="3.30.450.40">
    <property type="match status" value="1"/>
</dbReference>
<dbReference type="CDD" id="cd00130">
    <property type="entry name" value="PAS"/>
    <property type="match status" value="1"/>
</dbReference>
<accession>A0A176K3R5</accession>
<dbReference type="PANTHER" id="PTHR46663">
    <property type="entry name" value="DIGUANYLATE CYCLASE DGCT-RELATED"/>
    <property type="match status" value="1"/>
</dbReference>
<dbReference type="PROSITE" id="PS50113">
    <property type="entry name" value="PAC"/>
    <property type="match status" value="1"/>
</dbReference>
<dbReference type="InterPro" id="IPR052163">
    <property type="entry name" value="DGC-Regulatory_Protein"/>
</dbReference>
<keyword evidence="1" id="KW-1133">Transmembrane helix</keyword>
<evidence type="ECO:0000259" key="3">
    <source>
        <dbReference type="PROSITE" id="PS50113"/>
    </source>
</evidence>
<dbReference type="NCBIfam" id="TIGR00229">
    <property type="entry name" value="sensory_box"/>
    <property type="match status" value="1"/>
</dbReference>
<feature type="domain" description="GGDEF" evidence="4">
    <location>
        <begin position="464"/>
        <end position="595"/>
    </location>
</feature>
<dbReference type="OrthoDB" id="45260at2"/>
<feature type="domain" description="PAS" evidence="2">
    <location>
        <begin position="7"/>
        <end position="79"/>
    </location>
</feature>
<dbReference type="RefSeq" id="WP_068345991.1">
    <property type="nucleotide sequence ID" value="NZ_JFHK01000003.1"/>
</dbReference>
<dbReference type="EMBL" id="JFHK01000003">
    <property type="protein sequence ID" value="OAA31637.1"/>
    <property type="molecule type" value="Genomic_DNA"/>
</dbReference>
<dbReference type="PROSITE" id="PS50112">
    <property type="entry name" value="PAS"/>
    <property type="match status" value="1"/>
</dbReference>
<feature type="transmembrane region" description="Helical" evidence="1">
    <location>
        <begin position="95"/>
        <end position="117"/>
    </location>
</feature>
<dbReference type="Pfam" id="PF13185">
    <property type="entry name" value="GAF_2"/>
    <property type="match status" value="1"/>
</dbReference>
<organism evidence="5 6">
    <name type="scientific">Kosmotoga arenicorallina S304</name>
    <dbReference type="NCBI Taxonomy" id="1453497"/>
    <lineage>
        <taxon>Bacteria</taxon>
        <taxon>Thermotogati</taxon>
        <taxon>Thermotogota</taxon>
        <taxon>Thermotogae</taxon>
        <taxon>Kosmotogales</taxon>
        <taxon>Kosmotogaceae</taxon>
        <taxon>Kosmotoga</taxon>
    </lineage>
</organism>
<dbReference type="SMART" id="SM00267">
    <property type="entry name" value="GGDEF"/>
    <property type="match status" value="1"/>
</dbReference>
<dbReference type="SUPFAM" id="SSF55073">
    <property type="entry name" value="Nucleotide cyclase"/>
    <property type="match status" value="1"/>
</dbReference>
<evidence type="ECO:0000313" key="5">
    <source>
        <dbReference type="EMBL" id="OAA31637.1"/>
    </source>
</evidence>
<dbReference type="FunFam" id="3.30.70.270:FF:000001">
    <property type="entry name" value="Diguanylate cyclase domain protein"/>
    <property type="match status" value="1"/>
</dbReference>
<gene>
    <name evidence="5" type="ORF">AT15_06070</name>
</gene>
<dbReference type="InterPro" id="IPR001610">
    <property type="entry name" value="PAC"/>
</dbReference>
<dbReference type="Gene3D" id="3.30.450.20">
    <property type="entry name" value="PAS domain"/>
    <property type="match status" value="2"/>
</dbReference>
<dbReference type="Pfam" id="PF00990">
    <property type="entry name" value="GGDEF"/>
    <property type="match status" value="1"/>
</dbReference>
<dbReference type="NCBIfam" id="TIGR00254">
    <property type="entry name" value="GGDEF"/>
    <property type="match status" value="1"/>
</dbReference>